<dbReference type="EC" id="3.1.3.80" evidence="3"/>
<keyword evidence="10" id="KW-0325">Glycoprotein</keyword>
<dbReference type="Pfam" id="PF00328">
    <property type="entry name" value="His_Phos_2"/>
    <property type="match status" value="1"/>
</dbReference>
<evidence type="ECO:0000256" key="13">
    <source>
        <dbReference type="ARBA" id="ARBA00043671"/>
    </source>
</evidence>
<comment type="subcellular location">
    <subcellularLocation>
        <location evidence="1">Cell membrane</location>
    </subcellularLocation>
</comment>
<dbReference type="GO" id="GO:0005886">
    <property type="term" value="C:plasma membrane"/>
    <property type="evidence" value="ECO:0007669"/>
    <property type="project" value="UniProtKB-SubCell"/>
</dbReference>
<dbReference type="PANTHER" id="PTHR20963">
    <property type="entry name" value="MULTIPLE INOSITOL POLYPHOSPHATE PHOSPHATASE-RELATED"/>
    <property type="match status" value="1"/>
</dbReference>
<dbReference type="EMBL" id="KQ424223">
    <property type="protein sequence ID" value="KOF71340.1"/>
    <property type="molecule type" value="Genomic_DNA"/>
</dbReference>
<comment type="catalytic activity">
    <reaction evidence="15">
        <text>(2R)-2,3-bisphosphoglycerate + H2O = (2R)-2-phosphoglycerate + phosphate</text>
        <dbReference type="Rhea" id="RHEA:27381"/>
        <dbReference type="ChEBI" id="CHEBI:15377"/>
        <dbReference type="ChEBI" id="CHEBI:43474"/>
        <dbReference type="ChEBI" id="CHEBI:58248"/>
        <dbReference type="ChEBI" id="CHEBI:58289"/>
        <dbReference type="EC" id="3.1.3.80"/>
    </reaction>
    <physiologicalReaction direction="left-to-right" evidence="15">
        <dbReference type="Rhea" id="RHEA:27382"/>
    </physiologicalReaction>
</comment>
<gene>
    <name evidence="19" type="ORF">OCBIM_22001195mg</name>
</gene>
<dbReference type="InterPro" id="IPR016274">
    <property type="entry name" value="Histidine_acid_Pase_euk"/>
</dbReference>
<dbReference type="InterPro" id="IPR000560">
    <property type="entry name" value="His_Pase_clade-2"/>
</dbReference>
<evidence type="ECO:0000256" key="17">
    <source>
        <dbReference type="SAM" id="MobiDB-lite"/>
    </source>
</evidence>
<dbReference type="Gene3D" id="3.40.50.1240">
    <property type="entry name" value="Phosphoglycerate mutase-like"/>
    <property type="match status" value="1"/>
</dbReference>
<evidence type="ECO:0000256" key="7">
    <source>
        <dbReference type="ARBA" id="ARBA00022729"/>
    </source>
</evidence>
<dbReference type="EC" id="3.1.3.62" evidence="4"/>
<proteinExistence type="inferred from homology"/>
<evidence type="ECO:0000256" key="12">
    <source>
        <dbReference type="ARBA" id="ARBA00043668"/>
    </source>
</evidence>
<feature type="chain" id="PRO_5005582739" description="Multiple inositol polyphosphate phosphatase 1" evidence="18">
    <location>
        <begin position="25"/>
        <end position="528"/>
    </location>
</feature>
<keyword evidence="16" id="KW-1015">Disulfide bond</keyword>
<keyword evidence="9" id="KW-0472">Membrane</keyword>
<dbReference type="PIRSF" id="PIRSF000894">
    <property type="entry name" value="Acid_phosphatase"/>
    <property type="match status" value="1"/>
</dbReference>
<organism evidence="19">
    <name type="scientific">Octopus bimaculoides</name>
    <name type="common">California two-spotted octopus</name>
    <dbReference type="NCBI Taxonomy" id="37653"/>
    <lineage>
        <taxon>Eukaryota</taxon>
        <taxon>Metazoa</taxon>
        <taxon>Spiralia</taxon>
        <taxon>Lophotrochozoa</taxon>
        <taxon>Mollusca</taxon>
        <taxon>Cephalopoda</taxon>
        <taxon>Coleoidea</taxon>
        <taxon>Octopodiformes</taxon>
        <taxon>Octopoda</taxon>
        <taxon>Incirrata</taxon>
        <taxon>Octopodidae</taxon>
        <taxon>Octopus</taxon>
    </lineage>
</organism>
<evidence type="ECO:0000256" key="6">
    <source>
        <dbReference type="ARBA" id="ARBA00022475"/>
    </source>
</evidence>
<evidence type="ECO:0000313" key="19">
    <source>
        <dbReference type="EMBL" id="KOF71340.1"/>
    </source>
</evidence>
<evidence type="ECO:0000256" key="10">
    <source>
        <dbReference type="ARBA" id="ARBA00023180"/>
    </source>
</evidence>
<evidence type="ECO:0000256" key="5">
    <source>
        <dbReference type="ARBA" id="ARBA00018097"/>
    </source>
</evidence>
<accession>A0A0L8G432</accession>
<evidence type="ECO:0000256" key="3">
    <source>
        <dbReference type="ARBA" id="ARBA00012976"/>
    </source>
</evidence>
<dbReference type="AlphaFoldDB" id="A0A0L8G432"/>
<dbReference type="CDD" id="cd07061">
    <property type="entry name" value="HP_HAP_like"/>
    <property type="match status" value="1"/>
</dbReference>
<comment type="catalytic activity">
    <reaction evidence="12">
        <text>1D-myo-inositol 1,2,5,6-tetrakisphosphate + H2O = 1D-myo-inositol 1,2,6-trisphosphate + phosphate</text>
        <dbReference type="Rhea" id="RHEA:77119"/>
        <dbReference type="ChEBI" id="CHEBI:15377"/>
        <dbReference type="ChEBI" id="CHEBI:43474"/>
        <dbReference type="ChEBI" id="CHEBI:195535"/>
        <dbReference type="ChEBI" id="CHEBI:195537"/>
        <dbReference type="EC" id="3.1.3.62"/>
    </reaction>
    <physiologicalReaction direction="left-to-right" evidence="12">
        <dbReference type="Rhea" id="RHEA:77120"/>
    </physiologicalReaction>
</comment>
<evidence type="ECO:0000256" key="11">
    <source>
        <dbReference type="ARBA" id="ARBA00031642"/>
    </source>
</evidence>
<keyword evidence="6" id="KW-1003">Cell membrane</keyword>
<feature type="region of interest" description="Disordered" evidence="17">
    <location>
        <begin position="430"/>
        <end position="471"/>
    </location>
</feature>
<dbReference type="OrthoDB" id="6509975at2759"/>
<evidence type="ECO:0000256" key="2">
    <source>
        <dbReference type="ARBA" id="ARBA00008422"/>
    </source>
</evidence>
<evidence type="ECO:0000256" key="18">
    <source>
        <dbReference type="SAM" id="SignalP"/>
    </source>
</evidence>
<feature type="compositionally biased region" description="Polar residues" evidence="17">
    <location>
        <begin position="443"/>
        <end position="458"/>
    </location>
</feature>
<evidence type="ECO:0000256" key="14">
    <source>
        <dbReference type="ARBA" id="ARBA00043691"/>
    </source>
</evidence>
<sequence>MQCDNMSNSLALFISILCFSVALGETLKEALDLPCSYDSYQKPIFSTKTAYDWLKPEASDYFGTTHGLQSTVQYGQRNCSAVYINSVLRHGSRYPGSDDIATLFNIERLLNKLNFSDESNRFARDLRSWQSPFSEEDSGLLLELGAREHFDNGIDFARTFGDLLVQNGALLPMQFISSYKQRCRESLKAFKRGMKSYLQKKSDESDNGYNYDEQVFENMTQYSINNHLMRFFDKCTKYRRLMKNQTFMSEYYEFYNSNHMTKVVDSVHKRFGLNDTFFETEDVRVMHVACAIEQCFTNVSNWCQLFDEDDFKVLEYLGDLKQYWKCAYGNQISYKQSCPLAKSIIEDLQNSVNAHVVGERYTVAKFMFGHAETMAPLYSALGLFNDSDFLQSENYKQVVDRKFRTSFILPFGANIVVVAYHCSTQQTSNAAGNEQMTEAAGNRPTSEAVETQRTTEATNIEHDDDGQSEDKRLHNGDYVVQIYVNKHPVAVPECGVICPLEKFMSRYGSFINCDYEEICSLDSSKVEL</sequence>
<keyword evidence="8" id="KW-0378">Hydrolase</keyword>
<protein>
    <recommendedName>
        <fullName evidence="5">Multiple inositol polyphosphate phosphatase 1</fullName>
        <ecNumber evidence="4">3.1.3.62</ecNumber>
        <ecNumber evidence="3">3.1.3.80</ecNumber>
    </recommendedName>
    <alternativeName>
        <fullName evidence="11">2,3-bisphosphoglycerate 3-phosphatase</fullName>
    </alternativeName>
</protein>
<comment type="similarity">
    <text evidence="2">Belongs to the histidine acid phosphatase family. MINPP1 subfamily.</text>
</comment>
<evidence type="ECO:0000256" key="15">
    <source>
        <dbReference type="ARBA" id="ARBA00043832"/>
    </source>
</evidence>
<evidence type="ECO:0000256" key="8">
    <source>
        <dbReference type="ARBA" id="ARBA00022801"/>
    </source>
</evidence>
<dbReference type="GO" id="GO:0034417">
    <property type="term" value="F:bisphosphoglycerate 3-phosphatase activity"/>
    <property type="evidence" value="ECO:0007669"/>
    <property type="project" value="UniProtKB-EC"/>
</dbReference>
<evidence type="ECO:0000256" key="1">
    <source>
        <dbReference type="ARBA" id="ARBA00004236"/>
    </source>
</evidence>
<evidence type="ECO:0000256" key="4">
    <source>
        <dbReference type="ARBA" id="ARBA00013040"/>
    </source>
</evidence>
<dbReference type="GO" id="GO:0003993">
    <property type="term" value="F:acid phosphatase activity"/>
    <property type="evidence" value="ECO:0007669"/>
    <property type="project" value="TreeGrafter"/>
</dbReference>
<feature type="disulfide bond" evidence="16">
    <location>
        <begin position="290"/>
        <end position="303"/>
    </location>
</feature>
<comment type="catalytic activity">
    <reaction evidence="14">
        <text>1D-myo-inositol hexakisphosphate + H2O = 1D-myo-inositol 1,2,4,5,6-pentakisphosphate + phosphate</text>
        <dbReference type="Rhea" id="RHEA:16989"/>
        <dbReference type="ChEBI" id="CHEBI:15377"/>
        <dbReference type="ChEBI" id="CHEBI:43474"/>
        <dbReference type="ChEBI" id="CHEBI:57798"/>
        <dbReference type="ChEBI" id="CHEBI:58130"/>
        <dbReference type="EC" id="3.1.3.62"/>
    </reaction>
    <physiologicalReaction direction="left-to-right" evidence="14">
        <dbReference type="Rhea" id="RHEA:16990"/>
    </physiologicalReaction>
</comment>
<comment type="catalytic activity">
    <reaction evidence="13">
        <text>1D-myo-inositol 1,2,4,5,6-pentakisphosphate + H2O = 1D-myo-inositol 1,2,5,6-tetrakisphosphate + phosphate</text>
        <dbReference type="Rhea" id="RHEA:77115"/>
        <dbReference type="ChEBI" id="CHEBI:15377"/>
        <dbReference type="ChEBI" id="CHEBI:43474"/>
        <dbReference type="ChEBI" id="CHEBI:57798"/>
        <dbReference type="ChEBI" id="CHEBI:195535"/>
        <dbReference type="EC" id="3.1.3.62"/>
    </reaction>
    <physiologicalReaction direction="left-to-right" evidence="13">
        <dbReference type="Rhea" id="RHEA:77116"/>
    </physiologicalReaction>
</comment>
<dbReference type="STRING" id="37653.A0A0L8G432"/>
<feature type="signal peptide" evidence="18">
    <location>
        <begin position="1"/>
        <end position="24"/>
    </location>
</feature>
<dbReference type="OMA" id="SLHSPWC"/>
<evidence type="ECO:0000256" key="16">
    <source>
        <dbReference type="PIRSR" id="PIRSR000894-2"/>
    </source>
</evidence>
<feature type="disulfide bond" evidence="16">
    <location>
        <begin position="79"/>
        <end position="422"/>
    </location>
</feature>
<reference evidence="19" key="1">
    <citation type="submission" date="2015-07" db="EMBL/GenBank/DDBJ databases">
        <title>MeaNS - Measles Nucleotide Surveillance Program.</title>
        <authorList>
            <person name="Tran T."/>
            <person name="Druce J."/>
        </authorList>
    </citation>
    <scope>NUCLEOTIDE SEQUENCE</scope>
    <source>
        <strain evidence="19">UCB-OBI-ISO-001</strain>
        <tissue evidence="19">Gonad</tissue>
    </source>
</reference>
<name>A0A0L8G432_OCTBM</name>
<dbReference type="InterPro" id="IPR029033">
    <property type="entry name" value="His_PPase_superfam"/>
</dbReference>
<evidence type="ECO:0000256" key="9">
    <source>
        <dbReference type="ARBA" id="ARBA00023136"/>
    </source>
</evidence>
<dbReference type="SUPFAM" id="SSF53254">
    <property type="entry name" value="Phosphoglycerate mutase-like"/>
    <property type="match status" value="1"/>
</dbReference>
<dbReference type="PANTHER" id="PTHR20963:SF8">
    <property type="entry name" value="MULTIPLE INOSITOL POLYPHOSPHATE PHOSPHATASE 1"/>
    <property type="match status" value="1"/>
</dbReference>
<keyword evidence="7 18" id="KW-0732">Signal</keyword>
<dbReference type="GO" id="GO:0052745">
    <property type="term" value="F:inositol phosphate phosphatase activity"/>
    <property type="evidence" value="ECO:0007669"/>
    <property type="project" value="TreeGrafter"/>
</dbReference>